<accession>A0A0A9CD15</accession>
<protein>
    <submittedName>
        <fullName evidence="1">Uncharacterized protein</fullName>
    </submittedName>
</protein>
<proteinExistence type="predicted"/>
<evidence type="ECO:0000313" key="1">
    <source>
        <dbReference type="EMBL" id="JAD69397.1"/>
    </source>
</evidence>
<reference evidence="1" key="2">
    <citation type="journal article" date="2015" name="Data Brief">
        <title>Shoot transcriptome of the giant reed, Arundo donax.</title>
        <authorList>
            <person name="Barrero R.A."/>
            <person name="Guerrero F.D."/>
            <person name="Moolhuijzen P."/>
            <person name="Goolsby J.A."/>
            <person name="Tidwell J."/>
            <person name="Bellgard S.E."/>
            <person name="Bellgard M.I."/>
        </authorList>
    </citation>
    <scope>NUCLEOTIDE SEQUENCE</scope>
    <source>
        <tissue evidence="1">Shoot tissue taken approximately 20 cm above the soil surface</tissue>
    </source>
</reference>
<name>A0A0A9CD15_ARUDO</name>
<dbReference type="AlphaFoldDB" id="A0A0A9CD15"/>
<reference evidence="1" key="1">
    <citation type="submission" date="2014-09" db="EMBL/GenBank/DDBJ databases">
        <authorList>
            <person name="Magalhaes I.L.F."/>
            <person name="Oliveira U."/>
            <person name="Santos F.R."/>
            <person name="Vidigal T.H.D.A."/>
            <person name="Brescovit A.D."/>
            <person name="Santos A.J."/>
        </authorList>
    </citation>
    <scope>NUCLEOTIDE SEQUENCE</scope>
    <source>
        <tissue evidence="1">Shoot tissue taken approximately 20 cm above the soil surface</tissue>
    </source>
</reference>
<sequence>MTLDNINRNKMAPGGRAPQLSAADGVWLVGCPFTHSGLHIGWLAAFLHMVGSTQAGWLSFYMW</sequence>
<organism evidence="1">
    <name type="scientific">Arundo donax</name>
    <name type="common">Giant reed</name>
    <name type="synonym">Donax arundinaceus</name>
    <dbReference type="NCBI Taxonomy" id="35708"/>
    <lineage>
        <taxon>Eukaryota</taxon>
        <taxon>Viridiplantae</taxon>
        <taxon>Streptophyta</taxon>
        <taxon>Embryophyta</taxon>
        <taxon>Tracheophyta</taxon>
        <taxon>Spermatophyta</taxon>
        <taxon>Magnoliopsida</taxon>
        <taxon>Liliopsida</taxon>
        <taxon>Poales</taxon>
        <taxon>Poaceae</taxon>
        <taxon>PACMAD clade</taxon>
        <taxon>Arundinoideae</taxon>
        <taxon>Arundineae</taxon>
        <taxon>Arundo</taxon>
    </lineage>
</organism>
<dbReference type="EMBL" id="GBRH01228498">
    <property type="protein sequence ID" value="JAD69397.1"/>
    <property type="molecule type" value="Transcribed_RNA"/>
</dbReference>